<organism evidence="2">
    <name type="scientific">Aegilops tauschii</name>
    <name type="common">Tausch's goatgrass</name>
    <name type="synonym">Aegilops squarrosa</name>
    <dbReference type="NCBI Taxonomy" id="37682"/>
    <lineage>
        <taxon>Eukaryota</taxon>
        <taxon>Viridiplantae</taxon>
        <taxon>Streptophyta</taxon>
        <taxon>Embryophyta</taxon>
        <taxon>Tracheophyta</taxon>
        <taxon>Spermatophyta</taxon>
        <taxon>Magnoliopsida</taxon>
        <taxon>Liliopsida</taxon>
        <taxon>Poales</taxon>
        <taxon>Poaceae</taxon>
        <taxon>BOP clade</taxon>
        <taxon>Pooideae</taxon>
        <taxon>Triticodae</taxon>
        <taxon>Triticeae</taxon>
        <taxon>Triticinae</taxon>
        <taxon>Aegilops</taxon>
    </lineage>
</organism>
<sequence>MPLDPGAGRLTLQPPFGSSSAAANAGAPLLPRQPRTQALDPCSPSSSTSLGAQLPSPAVAVAIVDSQAVEEHEDPSSSATTMQRTRSLFPAQGCFSTTACMTNEEQAKVVAADLPRQQGLVPPWFAQATSGNCKPRTTMAHTPEASPVRNNFWIKEVFDYLIVDNSSIASSRGGWIEDRPLRIRRLTCVGLGCSTLKEKGSSLRSYRWRKDNGHMVVVVAEDAGQDLIAQSMKFVDLTIPSSVWGLVMVHVYS</sequence>
<reference evidence="2" key="1">
    <citation type="submission" date="2015-06" db="UniProtKB">
        <authorList>
            <consortium name="EnsemblPlants"/>
        </authorList>
    </citation>
    <scope>IDENTIFICATION</scope>
</reference>
<feature type="compositionally biased region" description="Low complexity" evidence="1">
    <location>
        <begin position="17"/>
        <end position="27"/>
    </location>
</feature>
<dbReference type="AlphaFoldDB" id="M8ARL0"/>
<evidence type="ECO:0000256" key="1">
    <source>
        <dbReference type="SAM" id="MobiDB-lite"/>
    </source>
</evidence>
<evidence type="ECO:0000313" key="2">
    <source>
        <dbReference type="EnsemblPlants" id="EMT07137"/>
    </source>
</evidence>
<accession>M8ARL0</accession>
<name>M8ARL0_AEGTA</name>
<feature type="region of interest" description="Disordered" evidence="1">
    <location>
        <begin position="1"/>
        <end position="54"/>
    </location>
</feature>
<dbReference type="EnsemblPlants" id="EMT07137">
    <property type="protein sequence ID" value="EMT07137"/>
    <property type="gene ID" value="F775_25037"/>
</dbReference>
<protein>
    <submittedName>
        <fullName evidence="2">Uncharacterized protein</fullName>
    </submittedName>
</protein>
<proteinExistence type="predicted"/>